<keyword evidence="5" id="KW-0436">Ligase</keyword>
<evidence type="ECO:0000259" key="4">
    <source>
        <dbReference type="Pfam" id="PF13505"/>
    </source>
</evidence>
<dbReference type="Pfam" id="PF13084">
    <property type="entry name" value="DUF3943"/>
    <property type="match status" value="1"/>
</dbReference>
<accession>A0A330LW76</accession>
<reference evidence="6" key="1">
    <citation type="submission" date="2018-05" db="EMBL/GenBank/DDBJ databases">
        <authorList>
            <person name="Cea G.-C."/>
            <person name="William W."/>
        </authorList>
    </citation>
    <scope>NUCLEOTIDE SEQUENCE [LARGE SCALE GENOMIC DNA]</scope>
    <source>
        <strain evidence="6">DB21MT 5</strain>
    </source>
</reference>
<evidence type="ECO:0000313" key="5">
    <source>
        <dbReference type="EMBL" id="SQD80576.1"/>
    </source>
</evidence>
<sequence length="452" mass="51051">MKPCYYIHLILLCTLLSPFSSAAPYEATADENTFVIANTFSNTRWEDKALSDDVYDDPYQISLFSTPHGEDGERLWSQTKSVAWYGVGVAGFLALLPTDITNWETSDERLIEKWWENVRQGPVWDRDAWYINYIGHPYFGGVYYQSARKSGYRQWDAFIYSALMSTFYWEYGIEAFAEVPALQDLVVTPVLGWVYGEWAFNQEREIILGGGTVWGSAALGNTALFFLDPVDSIGRGINQLVGKQVVIAGTGYVGIKEVSLPNGSSETQVKINLRYAMGNGKGNSTKARSDMYHSADIEDPVDFGIVGFSVGSAYLNLDESWGLENSWAPTFSLGLYFTPQFSSRLSYSRGEMKEKTSAERVVYESYSVDLQYYFNADHDFRPYVSAGFGEALKDQDRDIKTAQVNAGFGVYYKLDRNWALQLAWHHYYATKFSANDDLASGQLIYRFGNGER</sequence>
<name>A0A330LW76_9GAMM</name>
<keyword evidence="6" id="KW-1185">Reference proteome</keyword>
<evidence type="ECO:0000313" key="6">
    <source>
        <dbReference type="Proteomes" id="UP000250163"/>
    </source>
</evidence>
<dbReference type="InterPro" id="IPR011250">
    <property type="entry name" value="OMP/PagP_B-barrel"/>
</dbReference>
<protein>
    <submittedName>
        <fullName evidence="5">Ubiquitin-protein ligase</fullName>
    </submittedName>
</protein>
<feature type="signal peptide" evidence="2">
    <location>
        <begin position="1"/>
        <end position="22"/>
    </location>
</feature>
<proteinExistence type="predicted"/>
<dbReference type="AlphaFoldDB" id="A0A330LW76"/>
<dbReference type="SUPFAM" id="SSF56925">
    <property type="entry name" value="OMPA-like"/>
    <property type="match status" value="1"/>
</dbReference>
<dbReference type="InterPro" id="IPR025079">
    <property type="entry name" value="DUF3943"/>
</dbReference>
<dbReference type="InterPro" id="IPR027385">
    <property type="entry name" value="Beta-barrel_OMP"/>
</dbReference>
<evidence type="ECO:0000256" key="2">
    <source>
        <dbReference type="SAM" id="SignalP"/>
    </source>
</evidence>
<organism evidence="5 6">
    <name type="scientific">Moritella yayanosii</name>
    <dbReference type="NCBI Taxonomy" id="69539"/>
    <lineage>
        <taxon>Bacteria</taxon>
        <taxon>Pseudomonadati</taxon>
        <taxon>Pseudomonadota</taxon>
        <taxon>Gammaproteobacteria</taxon>
        <taxon>Alteromonadales</taxon>
        <taxon>Moritellaceae</taxon>
        <taxon>Moritella</taxon>
    </lineage>
</organism>
<feature type="domain" description="DUF3943" evidence="3">
    <location>
        <begin position="121"/>
        <end position="230"/>
    </location>
</feature>
<evidence type="ECO:0000259" key="3">
    <source>
        <dbReference type="Pfam" id="PF13084"/>
    </source>
</evidence>
<dbReference type="RefSeq" id="WP_112717997.1">
    <property type="nucleotide sequence ID" value="NZ_LS483250.1"/>
</dbReference>
<dbReference type="EMBL" id="LS483250">
    <property type="protein sequence ID" value="SQD80576.1"/>
    <property type="molecule type" value="Genomic_DNA"/>
</dbReference>
<gene>
    <name evidence="5" type="ORF">MORIYA_4124</name>
</gene>
<dbReference type="Pfam" id="PF13505">
    <property type="entry name" value="OMP_b-brl"/>
    <property type="match status" value="1"/>
</dbReference>
<keyword evidence="1 2" id="KW-0732">Signal</keyword>
<feature type="chain" id="PRO_5016438853" evidence="2">
    <location>
        <begin position="23"/>
        <end position="452"/>
    </location>
</feature>
<dbReference type="Proteomes" id="UP000250163">
    <property type="component" value="Chromosome MORIYA"/>
</dbReference>
<dbReference type="OrthoDB" id="9152616at2"/>
<dbReference type="KEGG" id="mya:MORIYA_4124"/>
<feature type="domain" description="Outer membrane protein beta-barrel" evidence="4">
    <location>
        <begin position="303"/>
        <end position="438"/>
    </location>
</feature>
<dbReference type="GO" id="GO:0016874">
    <property type="term" value="F:ligase activity"/>
    <property type="evidence" value="ECO:0007669"/>
    <property type="project" value="UniProtKB-KW"/>
</dbReference>
<dbReference type="Gene3D" id="2.40.160.20">
    <property type="match status" value="1"/>
</dbReference>
<evidence type="ECO:0000256" key="1">
    <source>
        <dbReference type="ARBA" id="ARBA00022729"/>
    </source>
</evidence>